<evidence type="ECO:0000256" key="1">
    <source>
        <dbReference type="SAM" id="MobiDB-lite"/>
    </source>
</evidence>
<keyword evidence="3" id="KW-1185">Reference proteome</keyword>
<accession>A0A4C1U659</accession>
<dbReference type="OrthoDB" id="8123886at2759"/>
<organism evidence="2 3">
    <name type="scientific">Eumeta variegata</name>
    <name type="common">Bagworm moth</name>
    <name type="synonym">Eumeta japonica</name>
    <dbReference type="NCBI Taxonomy" id="151549"/>
    <lineage>
        <taxon>Eukaryota</taxon>
        <taxon>Metazoa</taxon>
        <taxon>Ecdysozoa</taxon>
        <taxon>Arthropoda</taxon>
        <taxon>Hexapoda</taxon>
        <taxon>Insecta</taxon>
        <taxon>Pterygota</taxon>
        <taxon>Neoptera</taxon>
        <taxon>Endopterygota</taxon>
        <taxon>Lepidoptera</taxon>
        <taxon>Glossata</taxon>
        <taxon>Ditrysia</taxon>
        <taxon>Tineoidea</taxon>
        <taxon>Psychidae</taxon>
        <taxon>Oiketicinae</taxon>
        <taxon>Eumeta</taxon>
    </lineage>
</organism>
<proteinExistence type="predicted"/>
<dbReference type="AlphaFoldDB" id="A0A4C1U659"/>
<dbReference type="EMBL" id="BGZK01000132">
    <property type="protein sequence ID" value="GBP21789.1"/>
    <property type="molecule type" value="Genomic_DNA"/>
</dbReference>
<evidence type="ECO:0000313" key="3">
    <source>
        <dbReference type="Proteomes" id="UP000299102"/>
    </source>
</evidence>
<dbReference type="Proteomes" id="UP000299102">
    <property type="component" value="Unassembled WGS sequence"/>
</dbReference>
<evidence type="ECO:0000313" key="2">
    <source>
        <dbReference type="EMBL" id="GBP21789.1"/>
    </source>
</evidence>
<feature type="compositionally biased region" description="Basic residues" evidence="1">
    <location>
        <begin position="96"/>
        <end position="106"/>
    </location>
</feature>
<evidence type="ECO:0008006" key="4">
    <source>
        <dbReference type="Google" id="ProtNLM"/>
    </source>
</evidence>
<sequence length="279" mass="30704">MHMQMKCMVTPSQLKCMQLTCATDAPPIKCSGSGASDTPASPVQPDPDLEMEVENTKKESNKRPAVARPSEGSTSDSDASGSDNSDHSDLTDFTTVRRRKASRPKTAKSYITQAGDGSSYYRITPSSKKPKKANSKSKPSTPVKSTQSIYDAPESWRKTIQPTKATAPTVTLDEADDIVPPAPVKPQRPTPLFIHDKGRWSEIKKQCDSKGIVILNGRNSIKGLKIQPAFVTDFRNLSALLATLKVAYHTYSLKDEREFRVVLRGVPKEIPIEEVRRTC</sequence>
<feature type="region of interest" description="Disordered" evidence="1">
    <location>
        <begin position="27"/>
        <end position="150"/>
    </location>
</feature>
<feature type="compositionally biased region" description="Low complexity" evidence="1">
    <location>
        <begin position="136"/>
        <end position="148"/>
    </location>
</feature>
<reference evidence="2 3" key="1">
    <citation type="journal article" date="2019" name="Commun. Biol.">
        <title>The bagworm genome reveals a unique fibroin gene that provides high tensile strength.</title>
        <authorList>
            <person name="Kono N."/>
            <person name="Nakamura H."/>
            <person name="Ohtoshi R."/>
            <person name="Tomita M."/>
            <person name="Numata K."/>
            <person name="Arakawa K."/>
        </authorList>
    </citation>
    <scope>NUCLEOTIDE SEQUENCE [LARGE SCALE GENOMIC DNA]</scope>
</reference>
<gene>
    <name evidence="2" type="ORF">EVAR_10968_1</name>
</gene>
<feature type="compositionally biased region" description="Low complexity" evidence="1">
    <location>
        <begin position="70"/>
        <end position="83"/>
    </location>
</feature>
<name>A0A4C1U659_EUMVA</name>
<protein>
    <recommendedName>
        <fullName evidence="4">Nucleic-acid-binding protein from transposon X-element</fullName>
    </recommendedName>
</protein>
<comment type="caution">
    <text evidence="2">The sequence shown here is derived from an EMBL/GenBank/DDBJ whole genome shotgun (WGS) entry which is preliminary data.</text>
</comment>